<sequence length="341" mass="36713">MRRLQAPSPVPEVCVIIAARDAADTIATAIASALRQPEVAEVIVVDDASADRTGAAAAAADDGSGRLKLIRLSVNVGPAAARNRAIAAATAPLLCILDADDHFVDGRLGRLLSAPRTWDLIADDIIMVRGREAGSAAGLVTGPGRPQRLTLATFVAGNIPRPGAYRRELGFLKPVMRRGFLERQGLRYDVRLRLGEDYALYVEALAAGAVFAVTAPCGYVAVERANSLSAQHRTDDLAAILAFDDAMLDRPGLTPDARAALRAHRTATAKRWQHRRVLDRRRAQGYAAAVRELLGTPMAWRHILSVTLAAKLARLVPAAAPDREIRPRLLLGPERRLEPVR</sequence>
<protein>
    <submittedName>
        <fullName evidence="5">Succinoglycan biosynthesis glycosyltransferase ExoU</fullName>
    </submittedName>
</protein>
<dbReference type="STRING" id="693986.MOC_5279"/>
<name>A0A089QEL3_9HYPH</name>
<dbReference type="AlphaFoldDB" id="A0A089QEL3"/>
<evidence type="ECO:0000256" key="3">
    <source>
        <dbReference type="ARBA" id="ARBA00022679"/>
    </source>
</evidence>
<evidence type="ECO:0000256" key="2">
    <source>
        <dbReference type="ARBA" id="ARBA00022676"/>
    </source>
</evidence>
<dbReference type="eggNOG" id="COG1215">
    <property type="taxonomic scope" value="Bacteria"/>
</dbReference>
<reference evidence="5 6" key="1">
    <citation type="journal article" date="2014" name="PLoS ONE">
        <title>Genome Information of Methylobacterium oryzae, a Plant-Probiotic Methylotroph in the Phyllosphere.</title>
        <authorList>
            <person name="Kwak M.J."/>
            <person name="Jeong H."/>
            <person name="Madhaiyan M."/>
            <person name="Lee Y."/>
            <person name="Sa T.M."/>
            <person name="Oh T.K."/>
            <person name="Kim J.F."/>
        </authorList>
    </citation>
    <scope>NUCLEOTIDE SEQUENCE [LARGE SCALE GENOMIC DNA]</scope>
    <source>
        <strain evidence="5 6">CBMB20</strain>
    </source>
</reference>
<dbReference type="InterPro" id="IPR029044">
    <property type="entry name" value="Nucleotide-diphossugar_trans"/>
</dbReference>
<organism evidence="5 6">
    <name type="scientific">Methylobacterium oryzae CBMB20</name>
    <dbReference type="NCBI Taxonomy" id="693986"/>
    <lineage>
        <taxon>Bacteria</taxon>
        <taxon>Pseudomonadati</taxon>
        <taxon>Pseudomonadota</taxon>
        <taxon>Alphaproteobacteria</taxon>
        <taxon>Hyphomicrobiales</taxon>
        <taxon>Methylobacteriaceae</taxon>
        <taxon>Methylobacterium</taxon>
    </lineage>
</organism>
<dbReference type="Pfam" id="PF00535">
    <property type="entry name" value="Glycos_transf_2"/>
    <property type="match status" value="1"/>
</dbReference>
<keyword evidence="2" id="KW-0328">Glycosyltransferase</keyword>
<dbReference type="HOGENOM" id="CLU_025996_0_1_5"/>
<gene>
    <name evidence="5" type="primary">exoU</name>
    <name evidence="5" type="ORF">MOC_5279</name>
</gene>
<keyword evidence="6" id="KW-1185">Reference proteome</keyword>
<dbReference type="GO" id="GO:0016757">
    <property type="term" value="F:glycosyltransferase activity"/>
    <property type="evidence" value="ECO:0007669"/>
    <property type="project" value="UniProtKB-KW"/>
</dbReference>
<dbReference type="KEGG" id="mor:MOC_5279"/>
<evidence type="ECO:0000313" key="5">
    <source>
        <dbReference type="EMBL" id="AIQ93034.1"/>
    </source>
</evidence>
<comment type="similarity">
    <text evidence="1">Belongs to the glycosyltransferase 2 family.</text>
</comment>
<dbReference type="Proteomes" id="UP000029492">
    <property type="component" value="Chromosome"/>
</dbReference>
<dbReference type="PANTHER" id="PTHR43685:SF5">
    <property type="entry name" value="GLYCOSYLTRANSFERASE EPSE-RELATED"/>
    <property type="match status" value="1"/>
</dbReference>
<dbReference type="RefSeq" id="WP_043759836.1">
    <property type="nucleotide sequence ID" value="NZ_CP003811.1"/>
</dbReference>
<dbReference type="SUPFAM" id="SSF53448">
    <property type="entry name" value="Nucleotide-diphospho-sugar transferases"/>
    <property type="match status" value="1"/>
</dbReference>
<dbReference type="CDD" id="cd00761">
    <property type="entry name" value="Glyco_tranf_GTA_type"/>
    <property type="match status" value="1"/>
</dbReference>
<dbReference type="InterPro" id="IPR050834">
    <property type="entry name" value="Glycosyltransf_2"/>
</dbReference>
<evidence type="ECO:0000259" key="4">
    <source>
        <dbReference type="Pfam" id="PF00535"/>
    </source>
</evidence>
<evidence type="ECO:0000313" key="6">
    <source>
        <dbReference type="Proteomes" id="UP000029492"/>
    </source>
</evidence>
<accession>A0A089QEL3</accession>
<evidence type="ECO:0000256" key="1">
    <source>
        <dbReference type="ARBA" id="ARBA00006739"/>
    </source>
</evidence>
<feature type="domain" description="Glycosyltransferase 2-like" evidence="4">
    <location>
        <begin position="14"/>
        <end position="117"/>
    </location>
</feature>
<dbReference type="Gene3D" id="3.90.550.10">
    <property type="entry name" value="Spore Coat Polysaccharide Biosynthesis Protein SpsA, Chain A"/>
    <property type="match status" value="1"/>
</dbReference>
<dbReference type="EMBL" id="CP003811">
    <property type="protein sequence ID" value="AIQ93034.1"/>
    <property type="molecule type" value="Genomic_DNA"/>
</dbReference>
<keyword evidence="3" id="KW-0808">Transferase</keyword>
<dbReference type="InterPro" id="IPR001173">
    <property type="entry name" value="Glyco_trans_2-like"/>
</dbReference>
<proteinExistence type="inferred from homology"/>
<dbReference type="PANTHER" id="PTHR43685">
    <property type="entry name" value="GLYCOSYLTRANSFERASE"/>
    <property type="match status" value="1"/>
</dbReference>